<reference evidence="2 3" key="1">
    <citation type="submission" date="2019-12" db="EMBL/GenBank/DDBJ databases">
        <title>Chromosome-level assembly of the Caenorhabditis remanei genome.</title>
        <authorList>
            <person name="Teterina A.A."/>
            <person name="Willis J.H."/>
            <person name="Phillips P.C."/>
        </authorList>
    </citation>
    <scope>NUCLEOTIDE SEQUENCE [LARGE SCALE GENOMIC DNA]</scope>
    <source>
        <strain evidence="2 3">PX506</strain>
        <tissue evidence="2">Whole organism</tissue>
    </source>
</reference>
<gene>
    <name evidence="2" type="ORF">GCK72_012585</name>
</gene>
<dbReference type="GeneID" id="78775549"/>
<feature type="region of interest" description="Disordered" evidence="1">
    <location>
        <begin position="19"/>
        <end position="44"/>
    </location>
</feature>
<proteinExistence type="predicted"/>
<comment type="caution">
    <text evidence="2">The sequence shown here is derived from an EMBL/GenBank/DDBJ whole genome shotgun (WGS) entry which is preliminary data.</text>
</comment>
<sequence length="111" mass="12325">MSLLLSSVLNIIESSEKEYAVEGRPISPKPSTSGASATTPRGDKNAFKKFKAVQKQHGSLTYICEMGDGSEKRFSRAEAYSRWSNQVLEFLKGIVSRMLKEGESFPKDPLH</sequence>
<dbReference type="EMBL" id="WUAV01000004">
    <property type="protein sequence ID" value="KAF1756132.1"/>
    <property type="molecule type" value="Genomic_DNA"/>
</dbReference>
<protein>
    <submittedName>
        <fullName evidence="2">Uncharacterized protein</fullName>
    </submittedName>
</protein>
<dbReference type="KEGG" id="crq:GCK72_012585"/>
<dbReference type="Proteomes" id="UP000483820">
    <property type="component" value="Chromosome IV"/>
</dbReference>
<evidence type="ECO:0000313" key="2">
    <source>
        <dbReference type="EMBL" id="KAF1756132.1"/>
    </source>
</evidence>
<feature type="compositionally biased region" description="Polar residues" evidence="1">
    <location>
        <begin position="29"/>
        <end position="39"/>
    </location>
</feature>
<name>A0A6A5GNZ4_CAERE</name>
<evidence type="ECO:0000313" key="3">
    <source>
        <dbReference type="Proteomes" id="UP000483820"/>
    </source>
</evidence>
<accession>A0A6A5GNZ4</accession>
<evidence type="ECO:0000256" key="1">
    <source>
        <dbReference type="SAM" id="MobiDB-lite"/>
    </source>
</evidence>
<dbReference type="AlphaFoldDB" id="A0A6A5GNZ4"/>
<dbReference type="RefSeq" id="XP_053583999.1">
    <property type="nucleotide sequence ID" value="XM_053729227.1"/>
</dbReference>
<organism evidence="2 3">
    <name type="scientific">Caenorhabditis remanei</name>
    <name type="common">Caenorhabditis vulgaris</name>
    <dbReference type="NCBI Taxonomy" id="31234"/>
    <lineage>
        <taxon>Eukaryota</taxon>
        <taxon>Metazoa</taxon>
        <taxon>Ecdysozoa</taxon>
        <taxon>Nematoda</taxon>
        <taxon>Chromadorea</taxon>
        <taxon>Rhabditida</taxon>
        <taxon>Rhabditina</taxon>
        <taxon>Rhabditomorpha</taxon>
        <taxon>Rhabditoidea</taxon>
        <taxon>Rhabditidae</taxon>
        <taxon>Peloderinae</taxon>
        <taxon>Caenorhabditis</taxon>
    </lineage>
</organism>
<dbReference type="CTD" id="78775549"/>